<feature type="region of interest" description="Disordered" evidence="1">
    <location>
        <begin position="119"/>
        <end position="180"/>
    </location>
</feature>
<accession>A0AAD8TQ90</accession>
<protein>
    <submittedName>
        <fullName evidence="2">Uncharacterized protein</fullName>
    </submittedName>
</protein>
<feature type="compositionally biased region" description="Polar residues" evidence="1">
    <location>
        <begin position="129"/>
        <end position="148"/>
    </location>
</feature>
<organism evidence="2 3">
    <name type="scientific">Lolium multiflorum</name>
    <name type="common">Italian ryegrass</name>
    <name type="synonym">Lolium perenne subsp. multiflorum</name>
    <dbReference type="NCBI Taxonomy" id="4521"/>
    <lineage>
        <taxon>Eukaryota</taxon>
        <taxon>Viridiplantae</taxon>
        <taxon>Streptophyta</taxon>
        <taxon>Embryophyta</taxon>
        <taxon>Tracheophyta</taxon>
        <taxon>Spermatophyta</taxon>
        <taxon>Magnoliopsida</taxon>
        <taxon>Liliopsida</taxon>
        <taxon>Poales</taxon>
        <taxon>Poaceae</taxon>
        <taxon>BOP clade</taxon>
        <taxon>Pooideae</taxon>
        <taxon>Poodae</taxon>
        <taxon>Poeae</taxon>
        <taxon>Poeae Chloroplast Group 2 (Poeae type)</taxon>
        <taxon>Loliodinae</taxon>
        <taxon>Loliinae</taxon>
        <taxon>Lolium</taxon>
    </lineage>
</organism>
<reference evidence="2" key="1">
    <citation type="submission" date="2023-07" db="EMBL/GenBank/DDBJ databases">
        <title>A chromosome-level genome assembly of Lolium multiflorum.</title>
        <authorList>
            <person name="Chen Y."/>
            <person name="Copetti D."/>
            <person name="Kolliker R."/>
            <person name="Studer B."/>
        </authorList>
    </citation>
    <scope>NUCLEOTIDE SEQUENCE</scope>
    <source>
        <strain evidence="2">02402/16</strain>
        <tissue evidence="2">Leaf</tissue>
    </source>
</reference>
<feature type="compositionally biased region" description="Basic and acidic residues" evidence="1">
    <location>
        <begin position="119"/>
        <end position="128"/>
    </location>
</feature>
<keyword evidence="3" id="KW-1185">Reference proteome</keyword>
<gene>
    <name evidence="2" type="ORF">QYE76_008503</name>
</gene>
<comment type="caution">
    <text evidence="2">The sequence shown here is derived from an EMBL/GenBank/DDBJ whole genome shotgun (WGS) entry which is preliminary data.</text>
</comment>
<evidence type="ECO:0000256" key="1">
    <source>
        <dbReference type="SAM" id="MobiDB-lite"/>
    </source>
</evidence>
<dbReference type="Proteomes" id="UP001231189">
    <property type="component" value="Unassembled WGS sequence"/>
</dbReference>
<sequence length="293" mass="32858">MRHDRIKPESMVSSCYTLPTYMLAYGGQIFPLRDKDEWAPVDATPILPPLYEKSVGRRKKNRRKQPEESEDGTRLSKHGVTMHCGYCKVAGHNRGGCGELKSAIIRENDVALGNNKEEELQQEEHAQDEQSVQQEEQAATHIEPQSSKIKGKAPPDQAHEKGKNTSSRGRKRTQSSKMKEHVEHLLQIAKRKKSKQILDENGDIDFPVIRTHIHKQERADLHLKDSMVDILSREGPAQAMPVIVEEMPEESYFVAEHRANIPSRRGPLVNTSGRALGSRGTRGARGARGAKAV</sequence>
<name>A0AAD8TQ90_LOLMU</name>
<dbReference type="AlphaFoldDB" id="A0AAD8TQ90"/>
<evidence type="ECO:0000313" key="3">
    <source>
        <dbReference type="Proteomes" id="UP001231189"/>
    </source>
</evidence>
<dbReference type="EMBL" id="JAUUTY010000001">
    <property type="protein sequence ID" value="KAK1691806.1"/>
    <property type="molecule type" value="Genomic_DNA"/>
</dbReference>
<evidence type="ECO:0000313" key="2">
    <source>
        <dbReference type="EMBL" id="KAK1691806.1"/>
    </source>
</evidence>
<feature type="region of interest" description="Disordered" evidence="1">
    <location>
        <begin position="52"/>
        <end position="76"/>
    </location>
</feature>
<proteinExistence type="predicted"/>
<feature type="compositionally biased region" description="Basic and acidic residues" evidence="1">
    <location>
        <begin position="64"/>
        <end position="74"/>
    </location>
</feature>
<feature type="region of interest" description="Disordered" evidence="1">
    <location>
        <begin position="264"/>
        <end position="293"/>
    </location>
</feature>